<proteinExistence type="inferred from homology"/>
<dbReference type="SUPFAM" id="SSF48557">
    <property type="entry name" value="L-aspartase-like"/>
    <property type="match status" value="1"/>
</dbReference>
<evidence type="ECO:0000256" key="2">
    <source>
        <dbReference type="ARBA" id="ARBA00034772"/>
    </source>
</evidence>
<name>A0A0K1RCS2_9CORY</name>
<dbReference type="PRINTS" id="PR00149">
    <property type="entry name" value="FUMRATELYASE"/>
</dbReference>
<dbReference type="PROSITE" id="PS00163">
    <property type="entry name" value="FUMARATE_LYASES"/>
    <property type="match status" value="1"/>
</dbReference>
<feature type="domain" description="Fumarate lyase N-terminal" evidence="3">
    <location>
        <begin position="40"/>
        <end position="289"/>
    </location>
</feature>
<evidence type="ECO:0000313" key="4">
    <source>
        <dbReference type="EMBL" id="AKV59178.1"/>
    </source>
</evidence>
<dbReference type="PANTHER" id="PTHR43172:SF2">
    <property type="entry name" value="ADENYLOSUCCINATE LYASE C-TERMINAL DOMAIN-CONTAINING PROTEIN"/>
    <property type="match status" value="1"/>
</dbReference>
<reference evidence="4 5" key="1">
    <citation type="submission" date="2015-08" db="EMBL/GenBank/DDBJ databases">
        <authorList>
            <person name="Babu N.S."/>
            <person name="Beckwith C.J."/>
            <person name="Beseler K.G."/>
            <person name="Brison A."/>
            <person name="Carone J.V."/>
            <person name="Caskin T.P."/>
            <person name="Diamond M."/>
            <person name="Durham M.E."/>
            <person name="Foxe J.M."/>
            <person name="Go M."/>
            <person name="Henderson B.A."/>
            <person name="Jones I.B."/>
            <person name="McGettigan J.A."/>
            <person name="Micheletti S.J."/>
            <person name="Nasrallah M.E."/>
            <person name="Ortiz D."/>
            <person name="Piller C.R."/>
            <person name="Privatt S.R."/>
            <person name="Schneider S.L."/>
            <person name="Sharp S."/>
            <person name="Smith T.C."/>
            <person name="Stanton J.D."/>
            <person name="Ullery H.E."/>
            <person name="Wilson R.J."/>
            <person name="Serrano M.G."/>
            <person name="Buck G."/>
            <person name="Lee V."/>
            <person name="Wang Y."/>
            <person name="Carvalho R."/>
            <person name="Voegtly L."/>
            <person name="Shi R."/>
            <person name="Duckworth R."/>
            <person name="Johnson A."/>
            <person name="Loviza R."/>
            <person name="Walstead R."/>
            <person name="Shah Z."/>
            <person name="Kiflezghi M."/>
            <person name="Wade K."/>
            <person name="Ball S.L."/>
            <person name="Bradley K.W."/>
            <person name="Asai D.J."/>
            <person name="Bowman C.A."/>
            <person name="Russell D.A."/>
            <person name="Pope W.H."/>
            <person name="Jacobs-Sera D."/>
            <person name="Hendrix R.W."/>
            <person name="Hatfull G.F."/>
        </authorList>
    </citation>
    <scope>NUCLEOTIDE SEQUENCE [LARGE SCALE GENOMIC DNA]</scope>
    <source>
        <strain evidence="4 5">PUDD_83A45</strain>
    </source>
</reference>
<dbReference type="PATRIC" id="fig|156976.3.peg.1689"/>
<dbReference type="InterPro" id="IPR008948">
    <property type="entry name" value="L-Aspartase-like"/>
</dbReference>
<dbReference type="KEGG" id="crie:AK829_08455"/>
<dbReference type="STRING" id="156976.AK829_08455"/>
<dbReference type="AlphaFoldDB" id="A0A0K1RCS2"/>
<dbReference type="InterPro" id="IPR000362">
    <property type="entry name" value="Fumarate_lyase_fam"/>
</dbReference>
<comment type="similarity">
    <text evidence="2">Belongs to the class-II fumarase/aspartase family.</text>
</comment>
<dbReference type="InterPro" id="IPR022761">
    <property type="entry name" value="Fumarate_lyase_N"/>
</dbReference>
<dbReference type="GO" id="GO:0016829">
    <property type="term" value="F:lyase activity"/>
    <property type="evidence" value="ECO:0007669"/>
    <property type="project" value="UniProtKB-KW"/>
</dbReference>
<gene>
    <name evidence="4" type="ORF">AK829_08455</name>
</gene>
<dbReference type="GO" id="GO:0016853">
    <property type="term" value="F:isomerase activity"/>
    <property type="evidence" value="ECO:0007669"/>
    <property type="project" value="UniProtKB-KW"/>
</dbReference>
<evidence type="ECO:0000259" key="3">
    <source>
        <dbReference type="Pfam" id="PF00206"/>
    </source>
</evidence>
<accession>A0A0K1RCS2</accession>
<organism evidence="4 5">
    <name type="scientific">Corynebacterium riegelii</name>
    <dbReference type="NCBI Taxonomy" id="156976"/>
    <lineage>
        <taxon>Bacteria</taxon>
        <taxon>Bacillati</taxon>
        <taxon>Actinomycetota</taxon>
        <taxon>Actinomycetes</taxon>
        <taxon>Mycobacteriales</taxon>
        <taxon>Corynebacteriaceae</taxon>
        <taxon>Corynebacterium</taxon>
    </lineage>
</organism>
<keyword evidence="1" id="KW-0456">Lyase</keyword>
<dbReference type="Pfam" id="PF00206">
    <property type="entry name" value="Lyase_1"/>
    <property type="match status" value="1"/>
</dbReference>
<dbReference type="Proteomes" id="UP000060016">
    <property type="component" value="Chromosome"/>
</dbReference>
<keyword evidence="5" id="KW-1185">Reference proteome</keyword>
<evidence type="ECO:0000256" key="1">
    <source>
        <dbReference type="ARBA" id="ARBA00023239"/>
    </source>
</evidence>
<keyword evidence="4" id="KW-0413">Isomerase</keyword>
<dbReference type="Gene3D" id="1.20.200.10">
    <property type="entry name" value="Fumarase/aspartase (Central domain)"/>
    <property type="match status" value="1"/>
</dbReference>
<dbReference type="PANTHER" id="PTHR43172">
    <property type="entry name" value="ADENYLOSUCCINATE LYASE"/>
    <property type="match status" value="1"/>
</dbReference>
<dbReference type="EMBL" id="CP012342">
    <property type="protein sequence ID" value="AKV59178.1"/>
    <property type="molecule type" value="Genomic_DNA"/>
</dbReference>
<evidence type="ECO:0000313" key="5">
    <source>
        <dbReference type="Proteomes" id="UP000060016"/>
    </source>
</evidence>
<dbReference type="InterPro" id="IPR020557">
    <property type="entry name" value="Fumarate_lyase_CS"/>
</dbReference>
<protein>
    <submittedName>
        <fullName evidence="4">3-carboxy-cis,cis-muconate cycloisomerase</fullName>
    </submittedName>
</protein>
<dbReference type="RefSeq" id="WP_052205450.1">
    <property type="nucleotide sequence ID" value="NZ_CP012342.1"/>
</dbReference>
<sequence>MQVDRHSRNTYSDLASGSRGFLLDDASLLTAIVTFERGLANAAFSVGRISEAQRDAAVKAIDAYELDVSEVAQASISGANPAIPIVGALRALAKDATGVHYKATSQDAIDSALMLLLRRAMGELNGVTAECRELLHALAEQHVATPVMARTLGQQALPTTFGAIAAGWLEQFVDAAQAVQSLAFPLQYAGPVGTVSGGLDTHEALAMELGLDQQPLVWHTNRAPMVDIATAMAKLSGAVAKITGDIVLHSATEVAELRESAPGGSSSMPHKANPAASIAARGYAARIPGLTATMLTALDCQAQRGIGSWHSEWQTIREIVAATTSSVLLLRRALDGLTVDTAAMAAKVPENADISDAETLARLVLDRVVLDRALERTNHVS</sequence>